<reference evidence="1 2" key="1">
    <citation type="submission" date="2019-07" db="EMBL/GenBank/DDBJ databases">
        <title>Whole genome shotgun sequence of Segetibacter aerophilus NBRC 106135.</title>
        <authorList>
            <person name="Hosoyama A."/>
            <person name="Uohara A."/>
            <person name="Ohji S."/>
            <person name="Ichikawa N."/>
        </authorList>
    </citation>
    <scope>NUCLEOTIDE SEQUENCE [LARGE SCALE GENOMIC DNA]</scope>
    <source>
        <strain evidence="1 2">NBRC 106135</strain>
    </source>
</reference>
<dbReference type="Proteomes" id="UP000321513">
    <property type="component" value="Unassembled WGS sequence"/>
</dbReference>
<accession>A0A512BHX4</accession>
<dbReference type="EMBL" id="BJYT01000024">
    <property type="protein sequence ID" value="GEO11551.1"/>
    <property type="molecule type" value="Genomic_DNA"/>
</dbReference>
<comment type="caution">
    <text evidence="1">The sequence shown here is derived from an EMBL/GenBank/DDBJ whole genome shotgun (WGS) entry which is preliminary data.</text>
</comment>
<organism evidence="1 2">
    <name type="scientific">Segetibacter aerophilus</name>
    <dbReference type="NCBI Taxonomy" id="670293"/>
    <lineage>
        <taxon>Bacteria</taxon>
        <taxon>Pseudomonadati</taxon>
        <taxon>Bacteroidota</taxon>
        <taxon>Chitinophagia</taxon>
        <taxon>Chitinophagales</taxon>
        <taxon>Chitinophagaceae</taxon>
        <taxon>Segetibacter</taxon>
    </lineage>
</organism>
<gene>
    <name evidence="1" type="ORF">SAE01_40470</name>
</gene>
<keyword evidence="2" id="KW-1185">Reference proteome</keyword>
<sequence>MYDVTIHINGNNLTVENSVSGTSKFTCKQFNDRLEYLEDDSTTRILKVLANGSIRFSDNLILEKLTK</sequence>
<proteinExistence type="predicted"/>
<dbReference type="AlphaFoldDB" id="A0A512BHX4"/>
<protein>
    <submittedName>
        <fullName evidence="1">Uncharacterized protein</fullName>
    </submittedName>
</protein>
<evidence type="ECO:0000313" key="2">
    <source>
        <dbReference type="Proteomes" id="UP000321513"/>
    </source>
</evidence>
<evidence type="ECO:0000313" key="1">
    <source>
        <dbReference type="EMBL" id="GEO11551.1"/>
    </source>
</evidence>
<name>A0A512BHX4_9BACT</name>